<feature type="region of interest" description="Disordered" evidence="1">
    <location>
        <begin position="1"/>
        <end position="102"/>
    </location>
</feature>
<accession>A0ABD3PMM7</accession>
<reference evidence="3 4" key="1">
    <citation type="submission" date="2024-10" db="EMBL/GenBank/DDBJ databases">
        <title>Updated reference genomes for cyclostephanoid diatoms.</title>
        <authorList>
            <person name="Roberts W.R."/>
            <person name="Alverson A.J."/>
        </authorList>
    </citation>
    <scope>NUCLEOTIDE SEQUENCE [LARGE SCALE GENOMIC DNA]</scope>
    <source>
        <strain evidence="3 4">AJA276-08</strain>
    </source>
</reference>
<evidence type="ECO:0000313" key="3">
    <source>
        <dbReference type="EMBL" id="KAL3788966.1"/>
    </source>
</evidence>
<evidence type="ECO:0000256" key="2">
    <source>
        <dbReference type="SAM" id="Phobius"/>
    </source>
</evidence>
<dbReference type="Proteomes" id="UP001530315">
    <property type="component" value="Unassembled WGS sequence"/>
</dbReference>
<gene>
    <name evidence="3" type="ORF">ACHAW5_005622</name>
</gene>
<keyword evidence="2" id="KW-1133">Transmembrane helix</keyword>
<evidence type="ECO:0000313" key="4">
    <source>
        <dbReference type="Proteomes" id="UP001530315"/>
    </source>
</evidence>
<feature type="compositionally biased region" description="Acidic residues" evidence="1">
    <location>
        <begin position="355"/>
        <end position="364"/>
    </location>
</feature>
<sequence length="597" mass="62453">MDGRPPPPPPPPPPPRPPPPPPAVAADARVVVVNDNDGSSSRQTRMPTPPSVLRDASIGSRNARNGSVAFIDGVNDASNRPSSSSSSAARKATSAQLQRPAPITLNRVISSQFENEAETHIIAALEMEDGGVGVGRQQSYGGYGGTSGGRNELDNNSSAGGSRGLLGEGIEGMEDYSDDDDDVGDDNNNGQAGGRQRQQQQGTPAATSNRGRTLSTDSFLRKVAAMQNELPQYQRWADESNASTEYSSSPANGATTVASSATYTRMRGKGMMAADDDDGDGDNGKNDGPDPPGGGGGASRTSTQLLAMHIRRETEAMYEGDDVFVEAAMQEADVAKDGGGRAALPVVAAAAAAANDDDDDDDGGGESTTHNEDGERGAGGERRTIEGGTGHGGGGSGAVPAAPAERNIMTDATETTDNMNLMVDRLRSLQQRRASFQRGGGGGSISASISSGGGGGGGGEDDLPESSGDRLIAALNSVDSSKDSSFYAKIHSEYTELIVPKIPQFRREISIVLFYVAIPCLVVASLLFYMFDNPMAGDTGTSISWWILFVGVRQPIIFEFTRMGEVFWVEIFALRSKLFNRAVGPYVSLAFIQSSGW</sequence>
<feature type="compositionally biased region" description="Low complexity" evidence="1">
    <location>
        <begin position="77"/>
        <end position="95"/>
    </location>
</feature>
<feature type="region of interest" description="Disordered" evidence="1">
    <location>
        <begin position="352"/>
        <end position="405"/>
    </location>
</feature>
<feature type="compositionally biased region" description="Acidic residues" evidence="1">
    <location>
        <begin position="171"/>
        <end position="185"/>
    </location>
</feature>
<feature type="compositionally biased region" description="Low complexity" evidence="1">
    <location>
        <begin position="24"/>
        <end position="37"/>
    </location>
</feature>
<feature type="compositionally biased region" description="Polar residues" evidence="1">
    <location>
        <begin position="203"/>
        <end position="215"/>
    </location>
</feature>
<feature type="region of interest" description="Disordered" evidence="1">
    <location>
        <begin position="270"/>
        <end position="301"/>
    </location>
</feature>
<dbReference type="AlphaFoldDB" id="A0ABD3PMM7"/>
<comment type="caution">
    <text evidence="3">The sequence shown here is derived from an EMBL/GenBank/DDBJ whole genome shotgun (WGS) entry which is preliminary data.</text>
</comment>
<feature type="compositionally biased region" description="Gly residues" evidence="1">
    <location>
        <begin position="161"/>
        <end position="170"/>
    </location>
</feature>
<feature type="compositionally biased region" description="Basic and acidic residues" evidence="1">
    <location>
        <begin position="369"/>
        <end position="385"/>
    </location>
</feature>
<keyword evidence="2" id="KW-0472">Membrane</keyword>
<evidence type="ECO:0000256" key="1">
    <source>
        <dbReference type="SAM" id="MobiDB-lite"/>
    </source>
</evidence>
<feature type="region of interest" description="Disordered" evidence="1">
    <location>
        <begin position="434"/>
        <end position="466"/>
    </location>
</feature>
<feature type="compositionally biased region" description="Low complexity" evidence="1">
    <location>
        <begin position="186"/>
        <end position="202"/>
    </location>
</feature>
<feature type="region of interest" description="Disordered" evidence="1">
    <location>
        <begin position="136"/>
        <end position="215"/>
    </location>
</feature>
<keyword evidence="4" id="KW-1185">Reference proteome</keyword>
<feature type="transmembrane region" description="Helical" evidence="2">
    <location>
        <begin position="511"/>
        <end position="531"/>
    </location>
</feature>
<name>A0ABD3PMM7_9STRA</name>
<keyword evidence="2" id="KW-0812">Transmembrane</keyword>
<dbReference type="EMBL" id="JALLAZ020000703">
    <property type="protein sequence ID" value="KAL3788966.1"/>
    <property type="molecule type" value="Genomic_DNA"/>
</dbReference>
<proteinExistence type="predicted"/>
<feature type="compositionally biased region" description="Gly residues" evidence="1">
    <location>
        <begin position="387"/>
        <end position="397"/>
    </location>
</feature>
<protein>
    <submittedName>
        <fullName evidence="3">Uncharacterized protein</fullName>
    </submittedName>
</protein>
<feature type="compositionally biased region" description="Pro residues" evidence="1">
    <location>
        <begin position="1"/>
        <end position="23"/>
    </location>
</feature>
<organism evidence="3 4">
    <name type="scientific">Stephanodiscus triporus</name>
    <dbReference type="NCBI Taxonomy" id="2934178"/>
    <lineage>
        <taxon>Eukaryota</taxon>
        <taxon>Sar</taxon>
        <taxon>Stramenopiles</taxon>
        <taxon>Ochrophyta</taxon>
        <taxon>Bacillariophyta</taxon>
        <taxon>Coscinodiscophyceae</taxon>
        <taxon>Thalassiosirophycidae</taxon>
        <taxon>Stephanodiscales</taxon>
        <taxon>Stephanodiscaceae</taxon>
        <taxon>Stephanodiscus</taxon>
    </lineage>
</organism>